<dbReference type="EMBL" id="MHMA01000033">
    <property type="protein sequence ID" value="OGZ19843.1"/>
    <property type="molecule type" value="Genomic_DNA"/>
</dbReference>
<dbReference type="InterPro" id="IPR006674">
    <property type="entry name" value="HD_domain"/>
</dbReference>
<evidence type="ECO:0000313" key="3">
    <source>
        <dbReference type="Proteomes" id="UP000178721"/>
    </source>
</evidence>
<dbReference type="InterPro" id="IPR003607">
    <property type="entry name" value="HD/PDEase_dom"/>
</dbReference>
<dbReference type="PANTHER" id="PTHR33594:SF1">
    <property type="entry name" value="HD_PDEASE DOMAIN-CONTAINING PROTEIN"/>
    <property type="match status" value="1"/>
</dbReference>
<dbReference type="Pfam" id="PF01966">
    <property type="entry name" value="HD"/>
    <property type="match status" value="1"/>
</dbReference>
<gene>
    <name evidence="2" type="ORF">A2654_01055</name>
</gene>
<name>A0A1G2E1Y8_9BACT</name>
<dbReference type="NCBIfam" id="TIGR00277">
    <property type="entry name" value="HDIG"/>
    <property type="match status" value="1"/>
</dbReference>
<dbReference type="AlphaFoldDB" id="A0A1G2E1Y8"/>
<protein>
    <recommendedName>
        <fullName evidence="1">HD domain-containing protein</fullName>
    </recommendedName>
</protein>
<dbReference type="Proteomes" id="UP000178721">
    <property type="component" value="Unassembled WGS sequence"/>
</dbReference>
<dbReference type="SUPFAM" id="SSF109604">
    <property type="entry name" value="HD-domain/PDEase-like"/>
    <property type="match status" value="1"/>
</dbReference>
<accession>A0A1G2E1Y8</accession>
<evidence type="ECO:0000259" key="1">
    <source>
        <dbReference type="PROSITE" id="PS51831"/>
    </source>
</evidence>
<dbReference type="CDD" id="cd00077">
    <property type="entry name" value="HDc"/>
    <property type="match status" value="1"/>
</dbReference>
<feature type="domain" description="HD" evidence="1">
    <location>
        <begin position="22"/>
        <end position="126"/>
    </location>
</feature>
<dbReference type="PROSITE" id="PS51831">
    <property type="entry name" value="HD"/>
    <property type="match status" value="1"/>
</dbReference>
<proteinExistence type="predicted"/>
<organism evidence="2 3">
    <name type="scientific">Candidatus Nealsonbacteria bacterium RIFCSPHIGHO2_01_FULL_43_31</name>
    <dbReference type="NCBI Taxonomy" id="1801665"/>
    <lineage>
        <taxon>Bacteria</taxon>
        <taxon>Candidatus Nealsoniibacteriota</taxon>
    </lineage>
</organism>
<dbReference type="Gene3D" id="1.10.3210.50">
    <property type="match status" value="1"/>
</dbReference>
<sequence>MKLNIKNIKKFYIGYGGLSSHGFDHVERVLRMAKLISKKEGGDMETIEAAALLHDMGRTKEDKNERLDHAAEGAKMARVYLGKINFPKNKIGNVIHCIAVHRFSRGKKPETIEAEIIQDADRLDALGAIIITRVLSHGALHGLPVYDPRIKPLKKYTGKKATAINHFYEKILKITPSSFYTKTAQKIARQRYDFVVKFLDQFKKEWNGEDL</sequence>
<reference evidence="2 3" key="1">
    <citation type="journal article" date="2016" name="Nat. Commun.">
        <title>Thousands of microbial genomes shed light on interconnected biogeochemical processes in an aquifer system.</title>
        <authorList>
            <person name="Anantharaman K."/>
            <person name="Brown C.T."/>
            <person name="Hug L.A."/>
            <person name="Sharon I."/>
            <person name="Castelle C.J."/>
            <person name="Probst A.J."/>
            <person name="Thomas B.C."/>
            <person name="Singh A."/>
            <person name="Wilkins M.J."/>
            <person name="Karaoz U."/>
            <person name="Brodie E.L."/>
            <person name="Williams K.H."/>
            <person name="Hubbard S.S."/>
            <person name="Banfield J.F."/>
        </authorList>
    </citation>
    <scope>NUCLEOTIDE SEQUENCE [LARGE SCALE GENOMIC DNA]</scope>
</reference>
<dbReference type="InterPro" id="IPR006675">
    <property type="entry name" value="HDIG_dom"/>
</dbReference>
<dbReference type="PANTHER" id="PTHR33594">
    <property type="entry name" value="SUPERFAMILY HYDROLASE, PUTATIVE (AFU_ORTHOLOGUE AFUA_1G03035)-RELATED"/>
    <property type="match status" value="1"/>
</dbReference>
<evidence type="ECO:0000313" key="2">
    <source>
        <dbReference type="EMBL" id="OGZ19843.1"/>
    </source>
</evidence>
<comment type="caution">
    <text evidence="2">The sequence shown here is derived from an EMBL/GenBank/DDBJ whole genome shotgun (WGS) entry which is preliminary data.</text>
</comment>
<dbReference type="SMART" id="SM00471">
    <property type="entry name" value="HDc"/>
    <property type="match status" value="1"/>
</dbReference>